<dbReference type="RefSeq" id="WP_377043864.1">
    <property type="nucleotide sequence ID" value="NZ_JBHLUN010000005.1"/>
</dbReference>
<comment type="caution">
    <text evidence="3">The sequence shown here is derived from an EMBL/GenBank/DDBJ whole genome shotgun (WGS) entry which is preliminary data.</text>
</comment>
<dbReference type="PANTHER" id="PTHR43377">
    <property type="entry name" value="BILIVERDIN REDUCTASE A"/>
    <property type="match status" value="1"/>
</dbReference>
<dbReference type="EMBL" id="JBHLUN010000005">
    <property type="protein sequence ID" value="MFC0408122.1"/>
    <property type="molecule type" value="Genomic_DNA"/>
</dbReference>
<evidence type="ECO:0000259" key="2">
    <source>
        <dbReference type="Pfam" id="PF22725"/>
    </source>
</evidence>
<dbReference type="SUPFAM" id="SSF55347">
    <property type="entry name" value="Glyceraldehyde-3-phosphate dehydrogenase-like, C-terminal domain"/>
    <property type="match status" value="1"/>
</dbReference>
<protein>
    <submittedName>
        <fullName evidence="3">Gfo/Idh/MocA family protein</fullName>
    </submittedName>
</protein>
<dbReference type="Pfam" id="PF01408">
    <property type="entry name" value="GFO_IDH_MocA"/>
    <property type="match status" value="1"/>
</dbReference>
<evidence type="ECO:0000313" key="4">
    <source>
        <dbReference type="Proteomes" id="UP001589865"/>
    </source>
</evidence>
<dbReference type="PANTHER" id="PTHR43377:SF1">
    <property type="entry name" value="BILIVERDIN REDUCTASE A"/>
    <property type="match status" value="1"/>
</dbReference>
<dbReference type="Proteomes" id="UP001589865">
    <property type="component" value="Unassembled WGS sequence"/>
</dbReference>
<dbReference type="InterPro" id="IPR055170">
    <property type="entry name" value="GFO_IDH_MocA-like_dom"/>
</dbReference>
<reference evidence="3 4" key="1">
    <citation type="submission" date="2024-09" db="EMBL/GenBank/DDBJ databases">
        <authorList>
            <person name="Sun Q."/>
            <person name="Mori K."/>
        </authorList>
    </citation>
    <scope>NUCLEOTIDE SEQUENCE [LARGE SCALE GENOMIC DNA]</scope>
    <source>
        <strain evidence="3 4">TBRC 5777</strain>
    </source>
</reference>
<dbReference type="Gene3D" id="3.30.360.10">
    <property type="entry name" value="Dihydrodipicolinate Reductase, domain 2"/>
    <property type="match status" value="1"/>
</dbReference>
<evidence type="ECO:0000313" key="3">
    <source>
        <dbReference type="EMBL" id="MFC0408122.1"/>
    </source>
</evidence>
<keyword evidence="4" id="KW-1185">Reference proteome</keyword>
<dbReference type="SUPFAM" id="SSF51735">
    <property type="entry name" value="NAD(P)-binding Rossmann-fold domains"/>
    <property type="match status" value="1"/>
</dbReference>
<feature type="domain" description="GFO/IDH/MocA-like oxidoreductase" evidence="2">
    <location>
        <begin position="161"/>
        <end position="236"/>
    </location>
</feature>
<dbReference type="Pfam" id="PF22725">
    <property type="entry name" value="GFO_IDH_MocA_C3"/>
    <property type="match status" value="1"/>
</dbReference>
<dbReference type="Gene3D" id="3.40.50.720">
    <property type="entry name" value="NAD(P)-binding Rossmann-like Domain"/>
    <property type="match status" value="1"/>
</dbReference>
<dbReference type="InterPro" id="IPR000683">
    <property type="entry name" value="Gfo/Idh/MocA-like_OxRdtase_N"/>
</dbReference>
<sequence>MRLRLGVLGTGHFGRFHVLKAKSGARTELVGVHDHNPTRAAQVAAEVGVPAMSAEAVIAASDAVIVACPTAGHHGLALQALRAGRHVLVEKPITATLQEADELIAAAATAGRVLQVGQLERFSAGMAALRSEGGIAARIGRPLYLEAVRIAPFRPRSLDVPVVLDLMIHDLDLALAIFGAPLDSVDAVGANVASDRTDIANARLRFANGAVATLTASRVSLKMERRLRLFGTEGYLQMDFLARTMHVVREDAGDVIRKDAGDVVRKDAGAVIREEAQGGGAVGAMGGMQPLDQLPGFGAAVSSWTDRDSLEAEHASFAAACLDGAPVEADGAAGRAALDAALRVEAAILATRQAAGI</sequence>
<organism evidence="3 4">
    <name type="scientific">Roseomonas elaeocarpi</name>
    <dbReference type="NCBI Taxonomy" id="907779"/>
    <lineage>
        <taxon>Bacteria</taxon>
        <taxon>Pseudomonadati</taxon>
        <taxon>Pseudomonadota</taxon>
        <taxon>Alphaproteobacteria</taxon>
        <taxon>Acetobacterales</taxon>
        <taxon>Roseomonadaceae</taxon>
        <taxon>Roseomonas</taxon>
    </lineage>
</organism>
<accession>A0ABV6JS33</accession>
<feature type="domain" description="Gfo/Idh/MocA-like oxidoreductase N-terminal" evidence="1">
    <location>
        <begin position="4"/>
        <end position="117"/>
    </location>
</feature>
<proteinExistence type="predicted"/>
<evidence type="ECO:0000259" key="1">
    <source>
        <dbReference type="Pfam" id="PF01408"/>
    </source>
</evidence>
<name>A0ABV6JS33_9PROT</name>
<dbReference type="InterPro" id="IPR036291">
    <property type="entry name" value="NAD(P)-bd_dom_sf"/>
</dbReference>
<gene>
    <name evidence="3" type="ORF">ACFFGY_07660</name>
</gene>
<dbReference type="InterPro" id="IPR051450">
    <property type="entry name" value="Gfo/Idh/MocA_Oxidoreductases"/>
</dbReference>